<dbReference type="InterPro" id="IPR000711">
    <property type="entry name" value="ATPase_OSCP/dsu"/>
</dbReference>
<dbReference type="NCBIfam" id="TIGR01145">
    <property type="entry name" value="ATP_synt_delta"/>
    <property type="match status" value="1"/>
</dbReference>
<evidence type="ECO:0000256" key="7">
    <source>
        <dbReference type="ARBA" id="ARBA00023310"/>
    </source>
</evidence>
<evidence type="ECO:0000256" key="4">
    <source>
        <dbReference type="ARBA" id="ARBA00022781"/>
    </source>
</evidence>
<dbReference type="SUPFAM" id="SSF47928">
    <property type="entry name" value="N-terminal domain of the delta subunit of the F1F0-ATP synthase"/>
    <property type="match status" value="1"/>
</dbReference>
<dbReference type="PRINTS" id="PR00125">
    <property type="entry name" value="ATPASEDELTA"/>
</dbReference>
<comment type="function">
    <text evidence="8">This protein is part of the stalk that links CF(0) to CF(1). It either transmits conformational changes from CF(0) to CF(1) or is implicated in proton conduction.</text>
</comment>
<dbReference type="Gene3D" id="1.10.520.20">
    <property type="entry name" value="N-terminal domain of the delta subunit of the F1F0-ATP synthase"/>
    <property type="match status" value="1"/>
</dbReference>
<dbReference type="PROSITE" id="PS00389">
    <property type="entry name" value="ATPASE_DELTA"/>
    <property type="match status" value="1"/>
</dbReference>
<dbReference type="GO" id="GO:0046933">
    <property type="term" value="F:proton-transporting ATP synthase activity, rotational mechanism"/>
    <property type="evidence" value="ECO:0007669"/>
    <property type="project" value="UniProtKB-UniRule"/>
</dbReference>
<dbReference type="GeneID" id="37624218"/>
<dbReference type="AlphaFoldDB" id="A0A345UAQ3"/>
<keyword evidence="4 8" id="KW-0375">Hydrogen ion transport</keyword>
<keyword evidence="5 8" id="KW-0406">Ion transport</keyword>
<dbReference type="GO" id="GO:0045259">
    <property type="term" value="C:proton-transporting ATP synthase complex"/>
    <property type="evidence" value="ECO:0007669"/>
    <property type="project" value="UniProtKB-KW"/>
</dbReference>
<comment type="similarity">
    <text evidence="2 8">Belongs to the ATPase delta chain family.</text>
</comment>
<dbReference type="PANTHER" id="PTHR11910">
    <property type="entry name" value="ATP SYNTHASE DELTA CHAIN"/>
    <property type="match status" value="1"/>
</dbReference>
<accession>A0A345UAQ3</accession>
<name>A0A345UAQ3_9FLOR</name>
<keyword evidence="7 8" id="KW-0066">ATP synthesis</keyword>
<evidence type="ECO:0000256" key="2">
    <source>
        <dbReference type="ARBA" id="ARBA00007046"/>
    </source>
</evidence>
<comment type="subcellular location">
    <subcellularLocation>
        <location evidence="1">Membrane</location>
    </subcellularLocation>
    <subcellularLocation>
        <location evidence="8">Plastid</location>
        <location evidence="8">Chloroplast thylakoid membrane</location>
        <topology evidence="8">Peripheral membrane protein</topology>
    </subcellularLocation>
</comment>
<gene>
    <name evidence="8 9" type="primary">atpD</name>
</gene>
<dbReference type="InterPro" id="IPR026015">
    <property type="entry name" value="ATP_synth_OSCP/delta_N_sf"/>
</dbReference>
<keyword evidence="9" id="KW-0150">Chloroplast</keyword>
<dbReference type="HAMAP" id="MF_01416">
    <property type="entry name" value="ATP_synth_delta_bact"/>
    <property type="match status" value="1"/>
</dbReference>
<evidence type="ECO:0000256" key="5">
    <source>
        <dbReference type="ARBA" id="ARBA00023065"/>
    </source>
</evidence>
<dbReference type="InterPro" id="IPR020781">
    <property type="entry name" value="ATPase_OSCP/d_CS"/>
</dbReference>
<proteinExistence type="inferred from homology"/>
<dbReference type="RefSeq" id="YP_009511662.1">
    <property type="nucleotide sequence ID" value="NC_039145.1"/>
</dbReference>
<reference evidence="9" key="1">
    <citation type="submission" date="2018-05" db="EMBL/GenBank/DDBJ databases">
        <title>Organellar genomes of Gracilariaceae.</title>
        <authorList>
            <person name="Iha C."/>
            <person name="Oliveira M.C."/>
        </authorList>
    </citation>
    <scope>NUCLEOTIDE SEQUENCE</scope>
</reference>
<evidence type="ECO:0000256" key="6">
    <source>
        <dbReference type="ARBA" id="ARBA00023136"/>
    </source>
</evidence>
<comment type="subunit">
    <text evidence="8">F-type ATPases have 2 components, F(1) - the catalytic core - and F(0) - the membrane proton channel. F(1) has five subunits: alpha(3), beta(3), gamma(1), delta(1), epsilon(1). CF(0) has four main subunits: a(1), b(1), b'(1) and c(10-14). The alpha and beta chains form an alternating ring which encloses part of the gamma chain. F(1) is attached to F(0) by a central stalk formed by the gamma and epsilon chains, while a peripheral stalk is formed by the delta, b and b' chains.</text>
</comment>
<dbReference type="Pfam" id="PF00213">
    <property type="entry name" value="OSCP"/>
    <property type="match status" value="1"/>
</dbReference>
<keyword evidence="9" id="KW-0934">Plastid</keyword>
<keyword evidence="8" id="KW-0793">Thylakoid</keyword>
<keyword evidence="8" id="KW-0139">CF(1)</keyword>
<dbReference type="EMBL" id="MH396016">
    <property type="protein sequence ID" value="AXI97539.1"/>
    <property type="molecule type" value="Genomic_DNA"/>
</dbReference>
<geneLocation type="chloroplast" evidence="9"/>
<evidence type="ECO:0000256" key="8">
    <source>
        <dbReference type="HAMAP-Rule" id="MF_01416"/>
    </source>
</evidence>
<organism evidence="9">
    <name type="scientific">Melanthalia intermedia</name>
    <dbReference type="NCBI Taxonomy" id="172989"/>
    <lineage>
        <taxon>Eukaryota</taxon>
        <taxon>Rhodophyta</taxon>
        <taxon>Florideophyceae</taxon>
        <taxon>Rhodymeniophycidae</taxon>
        <taxon>Gracilariales</taxon>
        <taxon>Gracilariaceae</taxon>
        <taxon>Melanthalia</taxon>
    </lineage>
</organism>
<sequence length="184" mass="20745">MSTNQLLSKISTPYAEALLDSARDSSVLTEINQDLSLISNILSRSEELKTFFGNPLISIESKKDAVNTLFADQLNNLTLRFLFLLIERRRISFLAMIIDKYFSLFYQFDLTIIAEILTPIALTELQQAELIAKIKSITSSRTVKLVIKLDQNLIAGFVIKLGSKVIDTSLQGKLKDMSYYLNSV</sequence>
<keyword evidence="6 8" id="KW-0472">Membrane</keyword>
<keyword evidence="3 8" id="KW-0813">Transport</keyword>
<evidence type="ECO:0000256" key="1">
    <source>
        <dbReference type="ARBA" id="ARBA00004370"/>
    </source>
</evidence>
<evidence type="ECO:0000313" key="9">
    <source>
        <dbReference type="EMBL" id="AXI97539.1"/>
    </source>
</evidence>
<protein>
    <recommendedName>
        <fullName evidence="8">ATP synthase subunit delta, chloroplastic</fullName>
    </recommendedName>
    <alternativeName>
        <fullName evidence="8">ATP synthase F(1) sector subunit delta</fullName>
    </alternativeName>
    <alternativeName>
        <fullName evidence="8">F-type ATPase subunit delta</fullName>
    </alternativeName>
</protein>
<dbReference type="GO" id="GO:0009535">
    <property type="term" value="C:chloroplast thylakoid membrane"/>
    <property type="evidence" value="ECO:0007669"/>
    <property type="project" value="UniProtKB-SubCell"/>
</dbReference>
<evidence type="ECO:0000256" key="3">
    <source>
        <dbReference type="ARBA" id="ARBA00022448"/>
    </source>
</evidence>
<comment type="function">
    <text evidence="8">F(1)F(0) ATP synthase produces ATP from ADP in the presence of a proton or sodium gradient. F-type ATPases consist of two structural domains, F(1) containing the extramembraneous catalytic core and F(0) containing the membrane proton channel, linked together by a central stalk and a peripheral stalk. During catalysis, ATP synthesis in the catalytic domain of F(1) is coupled via a rotary mechanism of the central stalk subunits to proton translocation.</text>
</comment>